<comment type="caution">
    <text evidence="1">The sequence shown here is derived from an EMBL/GenBank/DDBJ whole genome shotgun (WGS) entry which is preliminary data.</text>
</comment>
<protein>
    <submittedName>
        <fullName evidence="1">Molybdopterin synthase sulfur carrier subunit</fullName>
    </submittedName>
</protein>
<dbReference type="Pfam" id="PF02597">
    <property type="entry name" value="ThiS"/>
    <property type="match status" value="1"/>
</dbReference>
<dbReference type="Gene3D" id="3.10.20.30">
    <property type="match status" value="1"/>
</dbReference>
<dbReference type="RefSeq" id="WP_189424043.1">
    <property type="nucleotide sequence ID" value="NZ_BMZE01000001.1"/>
</dbReference>
<evidence type="ECO:0000313" key="2">
    <source>
        <dbReference type="Proteomes" id="UP000646579"/>
    </source>
</evidence>
<name>A0A918RZM3_9HYPH</name>
<dbReference type="InterPro" id="IPR012675">
    <property type="entry name" value="Beta-grasp_dom_sf"/>
</dbReference>
<sequence>MKVLYFAWLRERLDRSEDEVAPPAEVETVTDLVDWLAQRDEVLAAALEKRSIFKFAVDARIVPPQTPLAGADSVAILPPMTAG</sequence>
<dbReference type="EMBL" id="BMZE01000001">
    <property type="protein sequence ID" value="GHA17189.1"/>
    <property type="molecule type" value="Genomic_DNA"/>
</dbReference>
<keyword evidence="2" id="KW-1185">Reference proteome</keyword>
<dbReference type="InterPro" id="IPR003749">
    <property type="entry name" value="ThiS/MoaD-like"/>
</dbReference>
<dbReference type="AlphaFoldDB" id="A0A918RZM3"/>
<organism evidence="1 2">
    <name type="scientific">Devosia pacifica</name>
    <dbReference type="NCBI Taxonomy" id="1335967"/>
    <lineage>
        <taxon>Bacteria</taxon>
        <taxon>Pseudomonadati</taxon>
        <taxon>Pseudomonadota</taxon>
        <taxon>Alphaproteobacteria</taxon>
        <taxon>Hyphomicrobiales</taxon>
        <taxon>Devosiaceae</taxon>
        <taxon>Devosia</taxon>
    </lineage>
</organism>
<accession>A0A918RZM3</accession>
<dbReference type="CDD" id="cd00754">
    <property type="entry name" value="Ubl_MoaD"/>
    <property type="match status" value="1"/>
</dbReference>
<reference evidence="1" key="2">
    <citation type="submission" date="2020-09" db="EMBL/GenBank/DDBJ databases">
        <authorList>
            <person name="Sun Q."/>
            <person name="Kim S."/>
        </authorList>
    </citation>
    <scope>NUCLEOTIDE SEQUENCE</scope>
    <source>
        <strain evidence="1">KCTC 32437</strain>
    </source>
</reference>
<gene>
    <name evidence="1" type="primary">moaD</name>
    <name evidence="1" type="ORF">GCM10007989_10470</name>
</gene>
<dbReference type="SUPFAM" id="SSF54285">
    <property type="entry name" value="MoaD/ThiS"/>
    <property type="match status" value="1"/>
</dbReference>
<reference evidence="1" key="1">
    <citation type="journal article" date="2014" name="Int. J. Syst. Evol. Microbiol.">
        <title>Complete genome sequence of Corynebacterium casei LMG S-19264T (=DSM 44701T), isolated from a smear-ripened cheese.</title>
        <authorList>
            <consortium name="US DOE Joint Genome Institute (JGI-PGF)"/>
            <person name="Walter F."/>
            <person name="Albersmeier A."/>
            <person name="Kalinowski J."/>
            <person name="Ruckert C."/>
        </authorList>
    </citation>
    <scope>NUCLEOTIDE SEQUENCE</scope>
    <source>
        <strain evidence="1">KCTC 32437</strain>
    </source>
</reference>
<dbReference type="Proteomes" id="UP000646579">
    <property type="component" value="Unassembled WGS sequence"/>
</dbReference>
<evidence type="ECO:0000313" key="1">
    <source>
        <dbReference type="EMBL" id="GHA17189.1"/>
    </source>
</evidence>
<dbReference type="NCBIfam" id="TIGR01682">
    <property type="entry name" value="moaD"/>
    <property type="match status" value="1"/>
</dbReference>
<dbReference type="InterPro" id="IPR016155">
    <property type="entry name" value="Mopterin_synth/thiamin_S_b"/>
</dbReference>
<proteinExistence type="predicted"/>